<sequence length="120" mass="12944">MSNDLSTLDAQTNERIEEIADAVDLSPAEVELMAYRSLADDLSEIASDAGLTDRSSEEMISDTINRIYDDNTPGETSEEVSTSASSSDSRSVEEHLEGEFSPPEDPASSGSGVGYPDYHY</sequence>
<dbReference type="AlphaFoldDB" id="A0ABD5RWR7"/>
<evidence type="ECO:0000313" key="3">
    <source>
        <dbReference type="Proteomes" id="UP001596328"/>
    </source>
</evidence>
<dbReference type="EMBL" id="JBHSWU010000030">
    <property type="protein sequence ID" value="MFC6723626.1"/>
    <property type="molecule type" value="Genomic_DNA"/>
</dbReference>
<gene>
    <name evidence="2" type="ORF">ACFQE1_04330</name>
</gene>
<proteinExistence type="predicted"/>
<protein>
    <submittedName>
        <fullName evidence="2">Uncharacterized protein</fullName>
    </submittedName>
</protein>
<feature type="region of interest" description="Disordered" evidence="1">
    <location>
        <begin position="66"/>
        <end position="120"/>
    </location>
</feature>
<accession>A0ABD5RWR7</accession>
<reference evidence="2 3" key="1">
    <citation type="journal article" date="2019" name="Int. J. Syst. Evol. Microbiol.">
        <title>The Global Catalogue of Microorganisms (GCM) 10K type strain sequencing project: providing services to taxonomists for standard genome sequencing and annotation.</title>
        <authorList>
            <consortium name="The Broad Institute Genomics Platform"/>
            <consortium name="The Broad Institute Genome Sequencing Center for Infectious Disease"/>
            <person name="Wu L."/>
            <person name="Ma J."/>
        </authorList>
    </citation>
    <scope>NUCLEOTIDE SEQUENCE [LARGE SCALE GENOMIC DNA]</scope>
    <source>
        <strain evidence="2 3">NBRC 111368</strain>
    </source>
</reference>
<comment type="caution">
    <text evidence="2">The sequence shown here is derived from an EMBL/GenBank/DDBJ whole genome shotgun (WGS) entry which is preliminary data.</text>
</comment>
<evidence type="ECO:0000313" key="2">
    <source>
        <dbReference type="EMBL" id="MFC6723626.1"/>
    </source>
</evidence>
<evidence type="ECO:0000256" key="1">
    <source>
        <dbReference type="SAM" id="MobiDB-lite"/>
    </source>
</evidence>
<dbReference type="Proteomes" id="UP001596328">
    <property type="component" value="Unassembled WGS sequence"/>
</dbReference>
<keyword evidence="3" id="KW-1185">Reference proteome</keyword>
<name>A0ABD5RWR7_9EURY</name>
<feature type="compositionally biased region" description="Low complexity" evidence="1">
    <location>
        <begin position="79"/>
        <end position="89"/>
    </location>
</feature>
<organism evidence="2 3">
    <name type="scientific">Halobium palmae</name>
    <dbReference type="NCBI Taxonomy" id="1776492"/>
    <lineage>
        <taxon>Archaea</taxon>
        <taxon>Methanobacteriati</taxon>
        <taxon>Methanobacteriota</taxon>
        <taxon>Stenosarchaea group</taxon>
        <taxon>Halobacteria</taxon>
        <taxon>Halobacteriales</taxon>
        <taxon>Haloferacaceae</taxon>
        <taxon>Halobium</taxon>
    </lineage>
</organism>